<dbReference type="EC" id="2.3.1.-" evidence="4"/>
<dbReference type="InterPro" id="IPR050832">
    <property type="entry name" value="Bact_Acetyltransf"/>
</dbReference>
<dbReference type="PANTHER" id="PTHR43877:SF1">
    <property type="entry name" value="ACETYLTRANSFERASE"/>
    <property type="match status" value="1"/>
</dbReference>
<dbReference type="InterPro" id="IPR000182">
    <property type="entry name" value="GNAT_dom"/>
</dbReference>
<dbReference type="PANTHER" id="PTHR43877">
    <property type="entry name" value="AMINOALKYLPHOSPHONATE N-ACETYLTRANSFERASE-RELATED-RELATED"/>
    <property type="match status" value="1"/>
</dbReference>
<dbReference type="RefSeq" id="WP_408157266.1">
    <property type="nucleotide sequence ID" value="NZ_JAQQFM010000004.1"/>
</dbReference>
<comment type="caution">
    <text evidence="4">The sequence shown here is derived from an EMBL/GenBank/DDBJ whole genome shotgun (WGS) entry which is preliminary data.</text>
</comment>
<dbReference type="PROSITE" id="PS51186">
    <property type="entry name" value="GNAT"/>
    <property type="match status" value="1"/>
</dbReference>
<dbReference type="InterPro" id="IPR016181">
    <property type="entry name" value="Acyl_CoA_acyltransferase"/>
</dbReference>
<keyword evidence="2 4" id="KW-0012">Acyltransferase</keyword>
<keyword evidence="1 4" id="KW-0808">Transferase</keyword>
<dbReference type="GO" id="GO:0016746">
    <property type="term" value="F:acyltransferase activity"/>
    <property type="evidence" value="ECO:0007669"/>
    <property type="project" value="UniProtKB-KW"/>
</dbReference>
<evidence type="ECO:0000313" key="4">
    <source>
        <dbReference type="EMBL" id="MFL9924528.1"/>
    </source>
</evidence>
<evidence type="ECO:0000259" key="3">
    <source>
        <dbReference type="PROSITE" id="PS51186"/>
    </source>
</evidence>
<sequence>MDIREFKKSDYDAAYALWTATAGLGLSEADSRENIGLFLERNAGLSLVACENQTLAATILCGHDGRRGMIYHLAVAPAHQRQGLGKLLATRALDGLSAAGIGRCHMLVYQDNDDARLFWQKVGAYRRMELALMSVSLPLSVAEAAEP</sequence>
<dbReference type="Gene3D" id="3.40.630.30">
    <property type="match status" value="1"/>
</dbReference>
<dbReference type="Proteomes" id="UP001629246">
    <property type="component" value="Unassembled WGS sequence"/>
</dbReference>
<dbReference type="Pfam" id="PF00583">
    <property type="entry name" value="Acetyltransf_1"/>
    <property type="match status" value="1"/>
</dbReference>
<evidence type="ECO:0000313" key="5">
    <source>
        <dbReference type="Proteomes" id="UP001629246"/>
    </source>
</evidence>
<name>A0ABW9A6L2_9BURK</name>
<reference evidence="4 5" key="1">
    <citation type="journal article" date="2024" name="Chem. Sci.">
        <title>Discovery of megapolipeptins by genome mining of a Burkholderiales bacteria collection.</title>
        <authorList>
            <person name="Paulo B.S."/>
            <person name="Recchia M.J.J."/>
            <person name="Lee S."/>
            <person name="Fergusson C.H."/>
            <person name="Romanowski S.B."/>
            <person name="Hernandez A."/>
            <person name="Krull N."/>
            <person name="Liu D.Y."/>
            <person name="Cavanagh H."/>
            <person name="Bos A."/>
            <person name="Gray C.A."/>
            <person name="Murphy B.T."/>
            <person name="Linington R.G."/>
            <person name="Eustaquio A.S."/>
        </authorList>
    </citation>
    <scope>NUCLEOTIDE SEQUENCE [LARGE SCALE GENOMIC DNA]</scope>
    <source>
        <strain evidence="4 5">RL21-008-BIB-A</strain>
    </source>
</reference>
<evidence type="ECO:0000256" key="2">
    <source>
        <dbReference type="ARBA" id="ARBA00023315"/>
    </source>
</evidence>
<organism evidence="4 5">
    <name type="scientific">Herbaspirillum lusitanum</name>
    <dbReference type="NCBI Taxonomy" id="213312"/>
    <lineage>
        <taxon>Bacteria</taxon>
        <taxon>Pseudomonadati</taxon>
        <taxon>Pseudomonadota</taxon>
        <taxon>Betaproteobacteria</taxon>
        <taxon>Burkholderiales</taxon>
        <taxon>Oxalobacteraceae</taxon>
        <taxon>Herbaspirillum</taxon>
    </lineage>
</organism>
<accession>A0ABW9A6L2</accession>
<keyword evidence="5" id="KW-1185">Reference proteome</keyword>
<dbReference type="CDD" id="cd04301">
    <property type="entry name" value="NAT_SF"/>
    <property type="match status" value="1"/>
</dbReference>
<protein>
    <submittedName>
        <fullName evidence="4">GNAT family N-acetyltransferase</fullName>
        <ecNumber evidence="4">2.3.1.-</ecNumber>
    </submittedName>
</protein>
<feature type="domain" description="N-acetyltransferase" evidence="3">
    <location>
        <begin position="1"/>
        <end position="138"/>
    </location>
</feature>
<proteinExistence type="predicted"/>
<dbReference type="EMBL" id="JAQQFM010000004">
    <property type="protein sequence ID" value="MFL9924528.1"/>
    <property type="molecule type" value="Genomic_DNA"/>
</dbReference>
<gene>
    <name evidence="4" type="ORF">PQR62_09640</name>
</gene>
<dbReference type="SUPFAM" id="SSF55729">
    <property type="entry name" value="Acyl-CoA N-acyltransferases (Nat)"/>
    <property type="match status" value="1"/>
</dbReference>
<evidence type="ECO:0000256" key="1">
    <source>
        <dbReference type="ARBA" id="ARBA00022679"/>
    </source>
</evidence>